<dbReference type="Proteomes" id="UP001489719">
    <property type="component" value="Unassembled WGS sequence"/>
</dbReference>
<gene>
    <name evidence="1" type="ORF">V1517DRAFT_361256</name>
</gene>
<reference evidence="2" key="1">
    <citation type="journal article" date="2024" name="Front. Bioeng. Biotechnol.">
        <title>Genome-scale model development and genomic sequencing of the oleaginous clade Lipomyces.</title>
        <authorList>
            <person name="Czajka J.J."/>
            <person name="Han Y."/>
            <person name="Kim J."/>
            <person name="Mondo S.J."/>
            <person name="Hofstad B.A."/>
            <person name="Robles A."/>
            <person name="Haridas S."/>
            <person name="Riley R."/>
            <person name="LaButti K."/>
            <person name="Pangilinan J."/>
            <person name="Andreopoulos W."/>
            <person name="Lipzen A."/>
            <person name="Yan J."/>
            <person name="Wang M."/>
            <person name="Ng V."/>
            <person name="Grigoriev I.V."/>
            <person name="Spatafora J.W."/>
            <person name="Magnuson J.K."/>
            <person name="Baker S.E."/>
            <person name="Pomraning K.R."/>
        </authorList>
    </citation>
    <scope>NUCLEOTIDE SEQUENCE [LARGE SCALE GENOMIC DNA]</scope>
    <source>
        <strain evidence="2">CBS 10300</strain>
    </source>
</reference>
<name>A0ACC3TNT4_9ASCO</name>
<evidence type="ECO:0000313" key="2">
    <source>
        <dbReference type="Proteomes" id="UP001489719"/>
    </source>
</evidence>
<sequence>MNIANCQPFLSPPRKSLLSTPHSVTTSGSFTAQTLTSSPTSPSTAPRYSDCQQECAIPIRSLLNPDNEADGAWTRDDIKFLLRCKRNDINAEVKTIDQADGPQSWAQISILMGDKTPAACQRMYRNILFAAEKGLAERSWDTGSSVTTDVWNSTPSSSENPLQYANPALKFPHASTFHVTNIAQRTSLSQNVSPVDCACHACGNWGLHQTSFPVVNEELNGVKLAPITWLPSRRSAIAPTRDVGQDESNGSTSQRHTQQNLVIDKTSRLDTDLARMAPFTIEDPVRQEESLSDELEPDIQSGSSKAHEHVQKREQAHGDLGIQSTTSPLSSLSELDETPTCSDGELEQTPNYSDGVSLFISDDEGDEDNKSDIYGVVPIPSIPSDPLKEIVNESGIQRSKRAYSNRIYDERQSKLARRGAPAEQISEANAQTIVMLRDECRLAFSQIAEMLSNDNPDVKGGYSELQVRRAYNTEMRKTMPSRGPESGSDDDDENELEPPFQEWEEQLLLKLKKLQVKWTTVKKHFQSRSLEYLKERWSEIAPLTPKTREAQLLEYDDNEGDIDGDERTDGPHESAIFNSPETAE</sequence>
<keyword evidence="2" id="KW-1185">Reference proteome</keyword>
<evidence type="ECO:0000313" key="1">
    <source>
        <dbReference type="EMBL" id="KAK9322541.1"/>
    </source>
</evidence>
<comment type="caution">
    <text evidence="1">The sequence shown here is derived from an EMBL/GenBank/DDBJ whole genome shotgun (WGS) entry which is preliminary data.</text>
</comment>
<organism evidence="1 2">
    <name type="scientific">Lipomyces orientalis</name>
    <dbReference type="NCBI Taxonomy" id="1233043"/>
    <lineage>
        <taxon>Eukaryota</taxon>
        <taxon>Fungi</taxon>
        <taxon>Dikarya</taxon>
        <taxon>Ascomycota</taxon>
        <taxon>Saccharomycotina</taxon>
        <taxon>Lipomycetes</taxon>
        <taxon>Lipomycetales</taxon>
        <taxon>Lipomycetaceae</taxon>
        <taxon>Lipomyces</taxon>
    </lineage>
</organism>
<proteinExistence type="predicted"/>
<dbReference type="EMBL" id="MU970075">
    <property type="protein sequence ID" value="KAK9322541.1"/>
    <property type="molecule type" value="Genomic_DNA"/>
</dbReference>
<accession>A0ACC3TNT4</accession>
<protein>
    <submittedName>
        <fullName evidence="1">Uncharacterized protein</fullName>
    </submittedName>
</protein>